<gene>
    <name evidence="13" type="ORF">FIV46_11840</name>
</gene>
<organism evidence="13 14">
    <name type="scientific">Emcibacter nanhaiensis</name>
    <dbReference type="NCBI Taxonomy" id="1505037"/>
    <lineage>
        <taxon>Bacteria</taxon>
        <taxon>Pseudomonadati</taxon>
        <taxon>Pseudomonadota</taxon>
        <taxon>Alphaproteobacteria</taxon>
        <taxon>Emcibacterales</taxon>
        <taxon>Emcibacteraceae</taxon>
        <taxon>Emcibacter</taxon>
    </lineage>
</organism>
<dbReference type="Proteomes" id="UP000319148">
    <property type="component" value="Unassembled WGS sequence"/>
</dbReference>
<dbReference type="FunFam" id="3.40.50.720:FF:000036">
    <property type="entry name" value="Glutathione-regulated potassium-efflux system protein KefB"/>
    <property type="match status" value="1"/>
</dbReference>
<evidence type="ECO:0000256" key="11">
    <source>
        <dbReference type="SAM" id="Phobius"/>
    </source>
</evidence>
<dbReference type="Gene3D" id="1.20.1530.20">
    <property type="match status" value="1"/>
</dbReference>
<keyword evidence="8 11" id="KW-1133">Transmembrane helix</keyword>
<dbReference type="PANTHER" id="PTHR46157:SF4">
    <property type="entry name" value="K(+) EFFLUX ANTIPORTER 3, CHLOROPLASTIC"/>
    <property type="match status" value="1"/>
</dbReference>
<dbReference type="GO" id="GO:0015297">
    <property type="term" value="F:antiporter activity"/>
    <property type="evidence" value="ECO:0007669"/>
    <property type="project" value="UniProtKB-KW"/>
</dbReference>
<evidence type="ECO:0000256" key="5">
    <source>
        <dbReference type="ARBA" id="ARBA00022538"/>
    </source>
</evidence>
<evidence type="ECO:0000256" key="1">
    <source>
        <dbReference type="ARBA" id="ARBA00004127"/>
    </source>
</evidence>
<dbReference type="GO" id="GO:0006813">
    <property type="term" value="P:potassium ion transport"/>
    <property type="evidence" value="ECO:0007669"/>
    <property type="project" value="UniProtKB-KW"/>
</dbReference>
<evidence type="ECO:0000256" key="8">
    <source>
        <dbReference type="ARBA" id="ARBA00022989"/>
    </source>
</evidence>
<comment type="caution">
    <text evidence="13">The sequence shown here is derived from an EMBL/GenBank/DDBJ whole genome shotgun (WGS) entry which is preliminary data.</text>
</comment>
<evidence type="ECO:0000256" key="6">
    <source>
        <dbReference type="ARBA" id="ARBA00022692"/>
    </source>
</evidence>
<evidence type="ECO:0000256" key="10">
    <source>
        <dbReference type="ARBA" id="ARBA00023136"/>
    </source>
</evidence>
<dbReference type="InterPro" id="IPR036291">
    <property type="entry name" value="NAD(P)-bd_dom_sf"/>
</dbReference>
<keyword evidence="7" id="KW-0630">Potassium</keyword>
<protein>
    <submittedName>
        <fullName evidence="13">Potassium transporter KefB</fullName>
    </submittedName>
</protein>
<feature type="transmembrane region" description="Helical" evidence="11">
    <location>
        <begin position="81"/>
        <end position="104"/>
    </location>
</feature>
<dbReference type="InterPro" id="IPR038770">
    <property type="entry name" value="Na+/solute_symporter_sf"/>
</dbReference>
<dbReference type="EMBL" id="VFIY01000014">
    <property type="protein sequence ID" value="TPD59474.1"/>
    <property type="molecule type" value="Genomic_DNA"/>
</dbReference>
<dbReference type="Gene3D" id="3.40.50.720">
    <property type="entry name" value="NAD(P)-binding Rossmann-like Domain"/>
    <property type="match status" value="1"/>
</dbReference>
<dbReference type="GO" id="GO:1902600">
    <property type="term" value="P:proton transmembrane transport"/>
    <property type="evidence" value="ECO:0007669"/>
    <property type="project" value="InterPro"/>
</dbReference>
<keyword evidence="5" id="KW-0633">Potassium transport</keyword>
<dbReference type="Pfam" id="PF02254">
    <property type="entry name" value="TrkA_N"/>
    <property type="match status" value="1"/>
</dbReference>
<dbReference type="GO" id="GO:0005886">
    <property type="term" value="C:plasma membrane"/>
    <property type="evidence" value="ECO:0007669"/>
    <property type="project" value="TreeGrafter"/>
</dbReference>
<comment type="similarity">
    <text evidence="2">Belongs to the monovalent cation:proton antiporter 2 (CPA2) transporter (TC 2.A.37) family.</text>
</comment>
<proteinExistence type="inferred from homology"/>
<evidence type="ECO:0000313" key="14">
    <source>
        <dbReference type="Proteomes" id="UP000319148"/>
    </source>
</evidence>
<dbReference type="PANTHER" id="PTHR46157">
    <property type="entry name" value="K(+) EFFLUX ANTIPORTER 3, CHLOROPLASTIC"/>
    <property type="match status" value="1"/>
</dbReference>
<dbReference type="InterPro" id="IPR006153">
    <property type="entry name" value="Cation/H_exchanger_TM"/>
</dbReference>
<dbReference type="InterPro" id="IPR004771">
    <property type="entry name" value="K/H_exchanger"/>
</dbReference>
<dbReference type="RefSeq" id="WP_139941137.1">
    <property type="nucleotide sequence ID" value="NZ_JBHSYP010000006.1"/>
</dbReference>
<keyword evidence="9" id="KW-0406">Ion transport</keyword>
<evidence type="ECO:0000259" key="12">
    <source>
        <dbReference type="PROSITE" id="PS51201"/>
    </source>
</evidence>
<evidence type="ECO:0000256" key="3">
    <source>
        <dbReference type="ARBA" id="ARBA00022448"/>
    </source>
</evidence>
<dbReference type="OrthoDB" id="9781411at2"/>
<feature type="transmembrane region" description="Helical" evidence="11">
    <location>
        <begin position="291"/>
        <end position="313"/>
    </location>
</feature>
<dbReference type="Pfam" id="PF00999">
    <property type="entry name" value="Na_H_Exchanger"/>
    <property type="match status" value="1"/>
</dbReference>
<keyword evidence="3" id="KW-0813">Transport</keyword>
<feature type="domain" description="RCK N-terminal" evidence="12">
    <location>
        <begin position="396"/>
        <end position="512"/>
    </location>
</feature>
<dbReference type="SUPFAM" id="SSF51735">
    <property type="entry name" value="NAD(P)-binding Rossmann-fold domains"/>
    <property type="match status" value="1"/>
</dbReference>
<dbReference type="PROSITE" id="PS51201">
    <property type="entry name" value="RCK_N"/>
    <property type="match status" value="1"/>
</dbReference>
<feature type="transmembrane region" description="Helical" evidence="11">
    <location>
        <begin position="49"/>
        <end position="69"/>
    </location>
</feature>
<feature type="transmembrane region" description="Helical" evidence="11">
    <location>
        <begin position="110"/>
        <end position="131"/>
    </location>
</feature>
<reference evidence="14" key="1">
    <citation type="submission" date="2019-06" db="EMBL/GenBank/DDBJ databases">
        <title>The complete genome of Emcibacter congregatus ZYLT.</title>
        <authorList>
            <person name="Zhao Z."/>
        </authorList>
    </citation>
    <scope>NUCLEOTIDE SEQUENCE [LARGE SCALE GENOMIC DNA]</scope>
    <source>
        <strain evidence="14">MCCC 1A06723</strain>
    </source>
</reference>
<evidence type="ECO:0000256" key="7">
    <source>
        <dbReference type="ARBA" id="ARBA00022958"/>
    </source>
</evidence>
<dbReference type="NCBIfam" id="TIGR00932">
    <property type="entry name" value="2a37"/>
    <property type="match status" value="1"/>
</dbReference>
<dbReference type="AlphaFoldDB" id="A0A501PHR2"/>
<feature type="transmembrane region" description="Helical" evidence="11">
    <location>
        <begin position="265"/>
        <end position="285"/>
    </location>
</feature>
<comment type="subcellular location">
    <subcellularLocation>
        <location evidence="1">Endomembrane system</location>
        <topology evidence="1">Multi-pass membrane protein</topology>
    </subcellularLocation>
</comment>
<accession>A0A501PHR2</accession>
<keyword evidence="4" id="KW-0050">Antiport</keyword>
<feature type="transmembrane region" description="Helical" evidence="11">
    <location>
        <begin position="178"/>
        <end position="198"/>
    </location>
</feature>
<keyword evidence="6 11" id="KW-0812">Transmembrane</keyword>
<dbReference type="GO" id="GO:0012505">
    <property type="term" value="C:endomembrane system"/>
    <property type="evidence" value="ECO:0007669"/>
    <property type="project" value="UniProtKB-SubCell"/>
</dbReference>
<keyword evidence="14" id="KW-1185">Reference proteome</keyword>
<evidence type="ECO:0000256" key="2">
    <source>
        <dbReference type="ARBA" id="ARBA00005551"/>
    </source>
</evidence>
<name>A0A501PHR2_9PROT</name>
<dbReference type="GO" id="GO:0008324">
    <property type="term" value="F:monoatomic cation transmembrane transporter activity"/>
    <property type="evidence" value="ECO:0007669"/>
    <property type="project" value="InterPro"/>
</dbReference>
<dbReference type="InterPro" id="IPR003148">
    <property type="entry name" value="RCK_N"/>
</dbReference>
<evidence type="ECO:0000313" key="13">
    <source>
        <dbReference type="EMBL" id="TPD59474.1"/>
    </source>
</evidence>
<evidence type="ECO:0000256" key="4">
    <source>
        <dbReference type="ARBA" id="ARBA00022449"/>
    </source>
</evidence>
<sequence>MIELLVLLAAAVVAVLIFTRIRLGATLGYLAAGAVIGPNGLALVQNMDTIHHIGELGVVFLLFLIGIEIKPQRLWVMRRFVFGFGGAQLVITGLIFSVGVYYALSLTPPVAVIMGFGLALSSTAFGVQILAERHQLTANWGRASFSVLLFQDLSVVPLLALVPMAAAGGFGSAASMELAVLEAGGIFLATLVGGHFLIGPTLKLIARTRIKEVFTAAALLLVLGIAMAMELAGLSMAMGAFIAGMLLSGNEFRHQIEADVEPFRGLLLGLFFMSVGMAINVVAVAQDIGLVIGGTIALMATKAALIFMLARLFRLDTPAAFRAAFLLSQSGEFGFILFTLADSNGVLPTGALEVLLSVVVLSMALTPLMMKLGDWLALGAAGKDVAITKEVAEREEQKVVIAGYGRVGETIGRLLSAVDEPWLAVDMNVEHVSKGRNLGNELYFGDASRQEILQAIGIDKIKLMVVTLDNPQAAEKTIRAVRRMRPGLPIITRARDVPTAENYAGLGVQVVPETVEASLQLGAISLKSLGVEDADLDELIDEFRTDNYRRLKEAIPAPAGE</sequence>
<feature type="transmembrane region" description="Helical" evidence="11">
    <location>
        <begin position="143"/>
        <end position="166"/>
    </location>
</feature>
<evidence type="ECO:0000256" key="9">
    <source>
        <dbReference type="ARBA" id="ARBA00023065"/>
    </source>
</evidence>
<keyword evidence="10 11" id="KW-0472">Membrane</keyword>